<evidence type="ECO:0000256" key="5">
    <source>
        <dbReference type="ARBA" id="ARBA00034531"/>
    </source>
</evidence>
<dbReference type="GO" id="GO:0070733">
    <property type="term" value="F:AMPylase activity"/>
    <property type="evidence" value="ECO:0007669"/>
    <property type="project" value="UniProtKB-EC"/>
</dbReference>
<gene>
    <name evidence="9" type="ORF">EDC14_1002314</name>
</gene>
<dbReference type="PANTHER" id="PTHR39560:SF1">
    <property type="entry name" value="PROTEIN ADENYLYLTRANSFERASE FIC-RELATED"/>
    <property type="match status" value="1"/>
</dbReference>
<dbReference type="Pfam" id="PF02661">
    <property type="entry name" value="Fic"/>
    <property type="match status" value="1"/>
</dbReference>
<feature type="domain" description="Fido" evidence="8">
    <location>
        <begin position="75"/>
        <end position="212"/>
    </location>
</feature>
<dbReference type="PANTHER" id="PTHR39560">
    <property type="entry name" value="PROTEIN ADENYLYLTRANSFERASE FIC-RELATED"/>
    <property type="match status" value="1"/>
</dbReference>
<keyword evidence="10" id="KW-1185">Reference proteome</keyword>
<dbReference type="GO" id="GO:0005524">
    <property type="term" value="F:ATP binding"/>
    <property type="evidence" value="ECO:0007669"/>
    <property type="project" value="UniProtKB-KW"/>
</dbReference>
<evidence type="ECO:0000259" key="8">
    <source>
        <dbReference type="PROSITE" id="PS51459"/>
    </source>
</evidence>
<dbReference type="InterPro" id="IPR003812">
    <property type="entry name" value="Fido"/>
</dbReference>
<dbReference type="GO" id="GO:0051302">
    <property type="term" value="P:regulation of cell division"/>
    <property type="evidence" value="ECO:0007669"/>
    <property type="project" value="TreeGrafter"/>
</dbReference>
<reference evidence="9 10" key="1">
    <citation type="submission" date="2019-03" db="EMBL/GenBank/DDBJ databases">
        <title>Genomic Encyclopedia of Type Strains, Phase IV (KMG-IV): sequencing the most valuable type-strain genomes for metagenomic binning, comparative biology and taxonomic classification.</title>
        <authorList>
            <person name="Goeker M."/>
        </authorList>
    </citation>
    <scope>NUCLEOTIDE SEQUENCE [LARGE SCALE GENOMIC DNA]</scope>
    <source>
        <strain evidence="9 10">LX-B</strain>
    </source>
</reference>
<keyword evidence="3" id="KW-0547">Nucleotide-binding</keyword>
<dbReference type="Proteomes" id="UP000295008">
    <property type="component" value="Unassembled WGS sequence"/>
</dbReference>
<organism evidence="9 10">
    <name type="scientific">Hydrogenispora ethanolica</name>
    <dbReference type="NCBI Taxonomy" id="1082276"/>
    <lineage>
        <taxon>Bacteria</taxon>
        <taxon>Bacillati</taxon>
        <taxon>Bacillota</taxon>
        <taxon>Hydrogenispora</taxon>
    </lineage>
</organism>
<comment type="catalytic activity">
    <reaction evidence="6">
        <text>L-threonyl-[protein] + ATP = 3-O-(5'-adenylyl)-L-threonyl-[protein] + diphosphate</text>
        <dbReference type="Rhea" id="RHEA:54292"/>
        <dbReference type="Rhea" id="RHEA-COMP:11060"/>
        <dbReference type="Rhea" id="RHEA-COMP:13847"/>
        <dbReference type="ChEBI" id="CHEBI:30013"/>
        <dbReference type="ChEBI" id="CHEBI:30616"/>
        <dbReference type="ChEBI" id="CHEBI:33019"/>
        <dbReference type="ChEBI" id="CHEBI:138113"/>
        <dbReference type="EC" id="2.7.7.108"/>
    </reaction>
</comment>
<dbReference type="InterPro" id="IPR036597">
    <property type="entry name" value="Fido-like_dom_sf"/>
</dbReference>
<keyword evidence="2" id="KW-0548">Nucleotidyltransferase</keyword>
<evidence type="ECO:0000256" key="3">
    <source>
        <dbReference type="ARBA" id="ARBA00022741"/>
    </source>
</evidence>
<protein>
    <recommendedName>
        <fullName evidence="5">protein adenylyltransferase</fullName>
        <ecNumber evidence="5">2.7.7.108</ecNumber>
    </recommendedName>
</protein>
<proteinExistence type="predicted"/>
<dbReference type="SUPFAM" id="SSF140931">
    <property type="entry name" value="Fic-like"/>
    <property type="match status" value="1"/>
</dbReference>
<evidence type="ECO:0000256" key="1">
    <source>
        <dbReference type="ARBA" id="ARBA00022679"/>
    </source>
</evidence>
<name>A0A4R1SAK4_HYDET</name>
<evidence type="ECO:0000256" key="6">
    <source>
        <dbReference type="ARBA" id="ARBA00047939"/>
    </source>
</evidence>
<comment type="catalytic activity">
    <reaction evidence="7">
        <text>L-tyrosyl-[protein] + ATP = O-(5'-adenylyl)-L-tyrosyl-[protein] + diphosphate</text>
        <dbReference type="Rhea" id="RHEA:54288"/>
        <dbReference type="Rhea" id="RHEA-COMP:10136"/>
        <dbReference type="Rhea" id="RHEA-COMP:13846"/>
        <dbReference type="ChEBI" id="CHEBI:30616"/>
        <dbReference type="ChEBI" id="CHEBI:33019"/>
        <dbReference type="ChEBI" id="CHEBI:46858"/>
        <dbReference type="ChEBI" id="CHEBI:83624"/>
        <dbReference type="EC" id="2.7.7.108"/>
    </reaction>
</comment>
<dbReference type="EMBL" id="SLUN01000002">
    <property type="protein sequence ID" value="TCL76555.1"/>
    <property type="molecule type" value="Genomic_DNA"/>
</dbReference>
<keyword evidence="4" id="KW-0067">ATP-binding</keyword>
<dbReference type="EC" id="2.7.7.108" evidence="5"/>
<dbReference type="Gene3D" id="1.10.3290.10">
    <property type="entry name" value="Fido-like domain"/>
    <property type="match status" value="1"/>
</dbReference>
<evidence type="ECO:0000313" key="10">
    <source>
        <dbReference type="Proteomes" id="UP000295008"/>
    </source>
</evidence>
<sequence length="217" mass="25216">MLGLKQGILQAFEMTSGFSKYDRIETTQSIYCYPDTDVLKNKAGITDSKTLTQYEADVTAMRQYMLEKNPIKGRFGITHLRNIHKHIFQDVYPFAGKLRLEDIWKEDTFFCKSQFLEPNLKSLLAKLAAENHLRKLGLEVFIKRAAYYMSELNMIHPFREGNGRTIREFIRCMALDNGFDIDWSRIDGQELLKAMIIAVDNSLEPLEKCLYKVIVNE</sequence>
<dbReference type="AlphaFoldDB" id="A0A4R1SAK4"/>
<evidence type="ECO:0000313" key="9">
    <source>
        <dbReference type="EMBL" id="TCL76555.1"/>
    </source>
</evidence>
<accession>A0A4R1SAK4</accession>
<dbReference type="PROSITE" id="PS51459">
    <property type="entry name" value="FIDO"/>
    <property type="match status" value="1"/>
</dbReference>
<evidence type="ECO:0000256" key="4">
    <source>
        <dbReference type="ARBA" id="ARBA00022840"/>
    </source>
</evidence>
<comment type="caution">
    <text evidence="9">The sequence shown here is derived from an EMBL/GenBank/DDBJ whole genome shotgun (WGS) entry which is preliminary data.</text>
</comment>
<evidence type="ECO:0000256" key="7">
    <source>
        <dbReference type="ARBA" id="ARBA00048696"/>
    </source>
</evidence>
<evidence type="ECO:0000256" key="2">
    <source>
        <dbReference type="ARBA" id="ARBA00022695"/>
    </source>
</evidence>
<keyword evidence="1" id="KW-0808">Transferase</keyword>